<feature type="domain" description="Major facilitator superfamily (MFS) profile" evidence="6">
    <location>
        <begin position="7"/>
        <end position="378"/>
    </location>
</feature>
<feature type="transmembrane region" description="Helical" evidence="5">
    <location>
        <begin position="267"/>
        <end position="285"/>
    </location>
</feature>
<protein>
    <submittedName>
        <fullName evidence="7">MFS transporter</fullName>
    </submittedName>
</protein>
<feature type="transmembrane region" description="Helical" evidence="5">
    <location>
        <begin position="163"/>
        <end position="181"/>
    </location>
</feature>
<dbReference type="GO" id="GO:0016020">
    <property type="term" value="C:membrane"/>
    <property type="evidence" value="ECO:0007669"/>
    <property type="project" value="UniProtKB-SubCell"/>
</dbReference>
<feature type="transmembrane region" description="Helical" evidence="5">
    <location>
        <begin position="236"/>
        <end position="255"/>
    </location>
</feature>
<evidence type="ECO:0000256" key="1">
    <source>
        <dbReference type="ARBA" id="ARBA00004141"/>
    </source>
</evidence>
<feature type="transmembrane region" description="Helical" evidence="5">
    <location>
        <begin position="101"/>
        <end position="122"/>
    </location>
</feature>
<name>A0A3M9MSH3_9BACT</name>
<dbReference type="Gene3D" id="1.20.1250.20">
    <property type="entry name" value="MFS general substrate transporter like domains"/>
    <property type="match status" value="1"/>
</dbReference>
<dbReference type="GO" id="GO:0022857">
    <property type="term" value="F:transmembrane transporter activity"/>
    <property type="evidence" value="ECO:0007669"/>
    <property type="project" value="InterPro"/>
</dbReference>
<reference evidence="7 8" key="1">
    <citation type="submission" date="2018-11" db="EMBL/GenBank/DDBJ databases">
        <title>Rufibacter latericius sp. nov., isolated from water in Baiyang Lake.</title>
        <authorList>
            <person name="Yang Y."/>
        </authorList>
    </citation>
    <scope>NUCLEOTIDE SEQUENCE [LARGE SCALE GENOMIC DNA]</scope>
    <source>
        <strain evidence="7 8">MCC P1</strain>
    </source>
</reference>
<sequence length="387" mass="41444">MQTKLKQRIALGVLFFQSGLCFSSWASRIPDIKNSFLFSDSEFGTLLLIRPLGSLLGLPLAGWVVDRYGSKYSAAIGILGFSVSLVLLGIAPAVAWLAVSLLLFGLSSNLTSISINAQALAVQKSYGRTIMSSFHGLWSLAGFCGASVGAAAISLGLERVTHFLLIMGTVFLFVFLSLPHLNPDQETKSKRLSFAKPDPQLLRLGLIAFCGMLCEGCMLDWSGVYFKQVLHAEQGWVTAGFMAYMGSMAAGRFVSDRFANRYGSTRMIQVNGLLICSGLLLAVIVPSFPMAILGFILVGAGTSSVIPLTYTQVGKNQTLSTGLALALVSTIGYFGFLLGPPLIGFIADWLSLRVSFTVVALVGISITLLVLLRAQQNPVKPALPTQR</sequence>
<dbReference type="EMBL" id="RJJE01000017">
    <property type="protein sequence ID" value="RNI28472.1"/>
    <property type="molecule type" value="Genomic_DNA"/>
</dbReference>
<feature type="transmembrane region" description="Helical" evidence="5">
    <location>
        <begin position="201"/>
        <end position="224"/>
    </location>
</feature>
<feature type="transmembrane region" description="Helical" evidence="5">
    <location>
        <begin position="72"/>
        <end position="95"/>
    </location>
</feature>
<keyword evidence="2 5" id="KW-0812">Transmembrane</keyword>
<dbReference type="Pfam" id="PF07690">
    <property type="entry name" value="MFS_1"/>
    <property type="match status" value="1"/>
</dbReference>
<evidence type="ECO:0000256" key="3">
    <source>
        <dbReference type="ARBA" id="ARBA00022989"/>
    </source>
</evidence>
<keyword evidence="4 5" id="KW-0472">Membrane</keyword>
<evidence type="ECO:0000256" key="4">
    <source>
        <dbReference type="ARBA" id="ARBA00023136"/>
    </source>
</evidence>
<dbReference type="SUPFAM" id="SSF103473">
    <property type="entry name" value="MFS general substrate transporter"/>
    <property type="match status" value="1"/>
</dbReference>
<dbReference type="Proteomes" id="UP000271010">
    <property type="component" value="Unassembled WGS sequence"/>
</dbReference>
<dbReference type="InterPro" id="IPR051788">
    <property type="entry name" value="MFS_Transporter"/>
</dbReference>
<dbReference type="AlphaFoldDB" id="A0A3M9MSH3"/>
<feature type="transmembrane region" description="Helical" evidence="5">
    <location>
        <begin position="291"/>
        <end position="310"/>
    </location>
</feature>
<evidence type="ECO:0000313" key="8">
    <source>
        <dbReference type="Proteomes" id="UP000271010"/>
    </source>
</evidence>
<comment type="caution">
    <text evidence="7">The sequence shown here is derived from an EMBL/GenBank/DDBJ whole genome shotgun (WGS) entry which is preliminary data.</text>
</comment>
<keyword evidence="8" id="KW-1185">Reference proteome</keyword>
<feature type="transmembrane region" description="Helical" evidence="5">
    <location>
        <begin position="134"/>
        <end position="157"/>
    </location>
</feature>
<feature type="transmembrane region" description="Helical" evidence="5">
    <location>
        <begin position="352"/>
        <end position="372"/>
    </location>
</feature>
<evidence type="ECO:0000259" key="6">
    <source>
        <dbReference type="PROSITE" id="PS50850"/>
    </source>
</evidence>
<organism evidence="7 8">
    <name type="scientific">Rufibacter immobilis</name>
    <dbReference type="NCBI Taxonomy" id="1348778"/>
    <lineage>
        <taxon>Bacteria</taxon>
        <taxon>Pseudomonadati</taxon>
        <taxon>Bacteroidota</taxon>
        <taxon>Cytophagia</taxon>
        <taxon>Cytophagales</taxon>
        <taxon>Hymenobacteraceae</taxon>
        <taxon>Rufibacter</taxon>
    </lineage>
</organism>
<dbReference type="PROSITE" id="PS50850">
    <property type="entry name" value="MFS"/>
    <property type="match status" value="1"/>
</dbReference>
<feature type="transmembrane region" description="Helical" evidence="5">
    <location>
        <begin position="42"/>
        <end position="65"/>
    </location>
</feature>
<evidence type="ECO:0000256" key="2">
    <source>
        <dbReference type="ARBA" id="ARBA00022692"/>
    </source>
</evidence>
<dbReference type="InterPro" id="IPR011701">
    <property type="entry name" value="MFS"/>
</dbReference>
<dbReference type="InterPro" id="IPR036259">
    <property type="entry name" value="MFS_trans_sf"/>
</dbReference>
<gene>
    <name evidence="7" type="ORF">EFA69_19750</name>
</gene>
<accession>A0A3M9MSH3</accession>
<dbReference type="OrthoDB" id="9809599at2"/>
<keyword evidence="3 5" id="KW-1133">Transmembrane helix</keyword>
<dbReference type="CDD" id="cd17393">
    <property type="entry name" value="MFS_MosC_like"/>
    <property type="match status" value="1"/>
</dbReference>
<dbReference type="InterPro" id="IPR020846">
    <property type="entry name" value="MFS_dom"/>
</dbReference>
<evidence type="ECO:0000256" key="5">
    <source>
        <dbReference type="SAM" id="Phobius"/>
    </source>
</evidence>
<dbReference type="PANTHER" id="PTHR23514:SF13">
    <property type="entry name" value="INNER MEMBRANE PROTEIN YBJJ"/>
    <property type="match status" value="1"/>
</dbReference>
<comment type="subcellular location">
    <subcellularLocation>
        <location evidence="1">Membrane</location>
        <topology evidence="1">Multi-pass membrane protein</topology>
    </subcellularLocation>
</comment>
<feature type="transmembrane region" description="Helical" evidence="5">
    <location>
        <begin position="322"/>
        <end position="346"/>
    </location>
</feature>
<dbReference type="PANTHER" id="PTHR23514">
    <property type="entry name" value="BYPASS OF STOP CODON PROTEIN 6"/>
    <property type="match status" value="1"/>
</dbReference>
<proteinExistence type="predicted"/>
<evidence type="ECO:0000313" key="7">
    <source>
        <dbReference type="EMBL" id="RNI28472.1"/>
    </source>
</evidence>